<dbReference type="AlphaFoldDB" id="A0A8D0GRJ3"/>
<accession>A0A8D0GRJ3</accession>
<dbReference type="PANTHER" id="PTHR46467:SF1">
    <property type="entry name" value="TETHER CONTAINING UBX DOMAIN FOR GLUT4"/>
    <property type="match status" value="1"/>
</dbReference>
<evidence type="ECO:0000313" key="2">
    <source>
        <dbReference type="Ensembl" id="ENSSPUP00000009052.1"/>
    </source>
</evidence>
<name>A0A8D0GRJ3_SPHPU</name>
<dbReference type="GO" id="GO:0012506">
    <property type="term" value="C:vesicle membrane"/>
    <property type="evidence" value="ECO:0007669"/>
    <property type="project" value="TreeGrafter"/>
</dbReference>
<evidence type="ECO:0000256" key="1">
    <source>
        <dbReference type="SAM" id="MobiDB-lite"/>
    </source>
</evidence>
<feature type="region of interest" description="Disordered" evidence="1">
    <location>
        <begin position="76"/>
        <end position="133"/>
    </location>
</feature>
<dbReference type="GO" id="GO:0005737">
    <property type="term" value="C:cytoplasm"/>
    <property type="evidence" value="ECO:0007669"/>
    <property type="project" value="TreeGrafter"/>
</dbReference>
<protein>
    <submittedName>
        <fullName evidence="2">Uncharacterized protein</fullName>
    </submittedName>
</protein>
<proteinExistence type="predicted"/>
<dbReference type="GO" id="GO:0042593">
    <property type="term" value="P:glucose homeostasis"/>
    <property type="evidence" value="ECO:0007669"/>
    <property type="project" value="TreeGrafter"/>
</dbReference>
<dbReference type="GO" id="GO:0006886">
    <property type="term" value="P:intracellular protein transport"/>
    <property type="evidence" value="ECO:0007669"/>
    <property type="project" value="TreeGrafter"/>
</dbReference>
<dbReference type="GO" id="GO:0005634">
    <property type="term" value="C:nucleus"/>
    <property type="evidence" value="ECO:0007669"/>
    <property type="project" value="TreeGrafter"/>
</dbReference>
<organism evidence="2 3">
    <name type="scientific">Sphenodon punctatus</name>
    <name type="common">Tuatara</name>
    <name type="synonym">Hatteria punctata</name>
    <dbReference type="NCBI Taxonomy" id="8508"/>
    <lineage>
        <taxon>Eukaryota</taxon>
        <taxon>Metazoa</taxon>
        <taxon>Chordata</taxon>
        <taxon>Craniata</taxon>
        <taxon>Vertebrata</taxon>
        <taxon>Euteleostomi</taxon>
        <taxon>Lepidosauria</taxon>
        <taxon>Sphenodontia</taxon>
        <taxon>Sphenodontidae</taxon>
        <taxon>Sphenodon</taxon>
    </lineage>
</organism>
<feature type="compositionally biased region" description="Basic and acidic residues" evidence="1">
    <location>
        <begin position="94"/>
        <end position="105"/>
    </location>
</feature>
<dbReference type="Proteomes" id="UP000694392">
    <property type="component" value="Unplaced"/>
</dbReference>
<sequence>VSHLTGLIGDWIWAVFAPHPSDVCAKKANLFPTAVVHFGSEERRDCYLKPDLLESTVTPSTADLLVARYLSKTIAPSPSVSTTPPMTGLEEAEERMAMEHPEPARIPEGPRQPVRQAASGKVPKWLKLPAGKR</sequence>
<dbReference type="Ensembl" id="ENSSPUT00000009663.1">
    <property type="protein sequence ID" value="ENSSPUP00000009052.1"/>
    <property type="gene ID" value="ENSSPUG00000007061.1"/>
</dbReference>
<dbReference type="PANTHER" id="PTHR46467">
    <property type="entry name" value="TETHER CONTAINING UBX DOMAIN FOR GLUT4"/>
    <property type="match status" value="1"/>
</dbReference>
<reference evidence="2" key="1">
    <citation type="submission" date="2025-08" db="UniProtKB">
        <authorList>
            <consortium name="Ensembl"/>
        </authorList>
    </citation>
    <scope>IDENTIFICATION</scope>
</reference>
<evidence type="ECO:0000313" key="3">
    <source>
        <dbReference type="Proteomes" id="UP000694392"/>
    </source>
</evidence>
<reference evidence="2" key="2">
    <citation type="submission" date="2025-09" db="UniProtKB">
        <authorList>
            <consortium name="Ensembl"/>
        </authorList>
    </citation>
    <scope>IDENTIFICATION</scope>
</reference>
<feature type="compositionally biased region" description="Low complexity" evidence="1">
    <location>
        <begin position="76"/>
        <end position="87"/>
    </location>
</feature>
<keyword evidence="3" id="KW-1185">Reference proteome</keyword>